<dbReference type="GO" id="GO:0015074">
    <property type="term" value="P:DNA integration"/>
    <property type="evidence" value="ECO:0007669"/>
    <property type="project" value="InterPro"/>
</dbReference>
<dbReference type="KEGG" id="fho:H9Q81_03235"/>
<dbReference type="AlphaFoldDB" id="A0A7G9GYI2"/>
<name>A0A7G9GYI2_9FUSO</name>
<accession>A0A7G9GYI2</accession>
<gene>
    <name evidence="2" type="ORF">H9Q81_03235</name>
</gene>
<dbReference type="Proteomes" id="UP000515913">
    <property type="component" value="Chromosome"/>
</dbReference>
<evidence type="ECO:0000259" key="1">
    <source>
        <dbReference type="Pfam" id="PF13333"/>
    </source>
</evidence>
<protein>
    <submittedName>
        <fullName evidence="2">IS3 family transposase</fullName>
    </submittedName>
</protein>
<evidence type="ECO:0000313" key="2">
    <source>
        <dbReference type="EMBL" id="QNM15864.1"/>
    </source>
</evidence>
<dbReference type="InterPro" id="IPR001584">
    <property type="entry name" value="Integrase_cat-core"/>
</dbReference>
<sequence>MDIEELRLGIEEYIDYYNNRRIKEKLKGLTPVEYRNQ</sequence>
<dbReference type="Pfam" id="PF13333">
    <property type="entry name" value="rve_2"/>
    <property type="match status" value="1"/>
</dbReference>
<dbReference type="EMBL" id="CP060637">
    <property type="protein sequence ID" value="QNM15864.1"/>
    <property type="molecule type" value="Genomic_DNA"/>
</dbReference>
<feature type="domain" description="Integrase catalytic" evidence="1">
    <location>
        <begin position="2"/>
        <end position="37"/>
    </location>
</feature>
<proteinExistence type="predicted"/>
<dbReference type="InterPro" id="IPR012337">
    <property type="entry name" value="RNaseH-like_sf"/>
</dbReference>
<keyword evidence="3" id="KW-1185">Reference proteome</keyword>
<evidence type="ECO:0000313" key="3">
    <source>
        <dbReference type="Proteomes" id="UP000515913"/>
    </source>
</evidence>
<organism evidence="2 3">
    <name type="scientific">Fusobacterium hominis</name>
    <dbReference type="NCBI Taxonomy" id="2764326"/>
    <lineage>
        <taxon>Bacteria</taxon>
        <taxon>Fusobacteriati</taxon>
        <taxon>Fusobacteriota</taxon>
        <taxon>Fusobacteriia</taxon>
        <taxon>Fusobacteriales</taxon>
        <taxon>Fusobacteriaceae</taxon>
        <taxon>Fusobacterium</taxon>
    </lineage>
</organism>
<dbReference type="SUPFAM" id="SSF53098">
    <property type="entry name" value="Ribonuclease H-like"/>
    <property type="match status" value="1"/>
</dbReference>
<reference evidence="2 3" key="1">
    <citation type="submission" date="2020-08" db="EMBL/GenBank/DDBJ databases">
        <authorList>
            <person name="Liu C."/>
            <person name="Sun Q."/>
        </authorList>
    </citation>
    <scope>NUCLEOTIDE SEQUENCE [LARGE SCALE GENOMIC DNA]</scope>
    <source>
        <strain evidence="2 3">NSJ-57</strain>
    </source>
</reference>